<organism evidence="1 2">
    <name type="scientific">Fuscovulum blasticum DSM 2131</name>
    <dbReference type="NCBI Taxonomy" id="1188250"/>
    <lineage>
        <taxon>Bacteria</taxon>
        <taxon>Pseudomonadati</taxon>
        <taxon>Pseudomonadota</taxon>
        <taxon>Alphaproteobacteria</taxon>
        <taxon>Rhodobacterales</taxon>
        <taxon>Paracoccaceae</taxon>
        <taxon>Pseudogemmobacter</taxon>
    </lineage>
</organism>
<evidence type="ECO:0000313" key="2">
    <source>
        <dbReference type="Proteomes" id="UP000241362"/>
    </source>
</evidence>
<sequence length="94" mass="10318">MTLSHPGLATLRRPGLLMQAARHGLAHYRRARLLPRLLGGETRPERALPRLIEAEARLEETRLRGDAAYSIPAHVEMLVALLAEARLAAGRPVG</sequence>
<dbReference type="Pfam" id="PF20083">
    <property type="entry name" value="DUF6477"/>
    <property type="match status" value="1"/>
</dbReference>
<dbReference type="AlphaFoldDB" id="A0A2T4JB86"/>
<dbReference type="Proteomes" id="UP000241362">
    <property type="component" value="Unassembled WGS sequence"/>
</dbReference>
<keyword evidence="2" id="KW-1185">Reference proteome</keyword>
<proteinExistence type="predicted"/>
<name>A0A2T4JB86_FUSBL</name>
<comment type="caution">
    <text evidence="1">The sequence shown here is derived from an EMBL/GenBank/DDBJ whole genome shotgun (WGS) entry which is preliminary data.</text>
</comment>
<accession>A0A2T4JB86</accession>
<dbReference type="EMBL" id="PZKE01000005">
    <property type="protein sequence ID" value="PTE15123.1"/>
    <property type="molecule type" value="Genomic_DNA"/>
</dbReference>
<reference evidence="1 2" key="1">
    <citation type="submission" date="2018-03" db="EMBL/GenBank/DDBJ databases">
        <title>Rhodobacter blasticus.</title>
        <authorList>
            <person name="Meyer T.E."/>
            <person name="Miller S."/>
            <person name="Lodha T."/>
            <person name="Gandham S."/>
            <person name="Chintalapati S."/>
            <person name="Chintalapati V.R."/>
        </authorList>
    </citation>
    <scope>NUCLEOTIDE SEQUENCE [LARGE SCALE GENOMIC DNA]</scope>
    <source>
        <strain evidence="1 2">DSM 2131</strain>
    </source>
</reference>
<gene>
    <name evidence="1" type="ORF">C5F44_06505</name>
</gene>
<dbReference type="RefSeq" id="WP_107672898.1">
    <property type="nucleotide sequence ID" value="NZ_PZKE01000005.1"/>
</dbReference>
<evidence type="ECO:0000313" key="1">
    <source>
        <dbReference type="EMBL" id="PTE15123.1"/>
    </source>
</evidence>
<protein>
    <submittedName>
        <fullName evidence="1">Uncharacterized protein</fullName>
    </submittedName>
</protein>
<dbReference type="InterPro" id="IPR045516">
    <property type="entry name" value="DUF6477"/>
</dbReference>